<reference evidence="2 3" key="1">
    <citation type="submission" date="2022-11" db="EMBL/GenBank/DDBJ databases">
        <title>Whole genome sequence of Eschrichtius robustus ER-17-0199.</title>
        <authorList>
            <person name="Bruniche-Olsen A."/>
            <person name="Black A.N."/>
            <person name="Fields C.J."/>
            <person name="Walden K."/>
            <person name="Dewoody J.A."/>
        </authorList>
    </citation>
    <scope>NUCLEOTIDE SEQUENCE [LARGE SCALE GENOMIC DNA]</scope>
    <source>
        <strain evidence="2">ER-17-0199</strain>
        <tissue evidence="2">Blubber</tissue>
    </source>
</reference>
<proteinExistence type="predicted"/>
<dbReference type="PANTHER" id="PTHR14856">
    <property type="entry name" value="PQ-LOOP REPEAT-CONTAINING PROTEIN 1-LIKE PROTEIN"/>
    <property type="match status" value="1"/>
</dbReference>
<protein>
    <submittedName>
        <fullName evidence="2">Uncharacterized protein</fullName>
    </submittedName>
</protein>
<dbReference type="GO" id="GO:0005768">
    <property type="term" value="C:endosome"/>
    <property type="evidence" value="ECO:0007669"/>
    <property type="project" value="TreeGrafter"/>
</dbReference>
<dbReference type="Proteomes" id="UP001159641">
    <property type="component" value="Unassembled WGS sequence"/>
</dbReference>
<keyword evidence="3" id="KW-1185">Reference proteome</keyword>
<evidence type="ECO:0000256" key="1">
    <source>
        <dbReference type="ARBA" id="ARBA00022737"/>
    </source>
</evidence>
<evidence type="ECO:0000313" key="2">
    <source>
        <dbReference type="EMBL" id="KAJ8782196.1"/>
    </source>
</evidence>
<organism evidence="2 3">
    <name type="scientific">Eschrichtius robustus</name>
    <name type="common">California gray whale</name>
    <name type="synonym">Eschrichtius gibbosus</name>
    <dbReference type="NCBI Taxonomy" id="9764"/>
    <lineage>
        <taxon>Eukaryota</taxon>
        <taxon>Metazoa</taxon>
        <taxon>Chordata</taxon>
        <taxon>Craniata</taxon>
        <taxon>Vertebrata</taxon>
        <taxon>Euteleostomi</taxon>
        <taxon>Mammalia</taxon>
        <taxon>Eutheria</taxon>
        <taxon>Laurasiatheria</taxon>
        <taxon>Artiodactyla</taxon>
        <taxon>Whippomorpha</taxon>
        <taxon>Cetacea</taxon>
        <taxon>Mysticeti</taxon>
        <taxon>Eschrichtiidae</taxon>
        <taxon>Eschrichtius</taxon>
    </lineage>
</organism>
<comment type="caution">
    <text evidence="2">The sequence shown here is derived from an EMBL/GenBank/DDBJ whole genome shotgun (WGS) entry which is preliminary data.</text>
</comment>
<dbReference type="AlphaFoldDB" id="A0AB34GTS7"/>
<dbReference type="GO" id="GO:0005829">
    <property type="term" value="C:cytosol"/>
    <property type="evidence" value="ECO:0007669"/>
    <property type="project" value="GOC"/>
</dbReference>
<dbReference type="GO" id="GO:0042147">
    <property type="term" value="P:retrograde transport, endosome to Golgi"/>
    <property type="evidence" value="ECO:0007669"/>
    <property type="project" value="TreeGrafter"/>
</dbReference>
<dbReference type="GO" id="GO:0045332">
    <property type="term" value="P:phospholipid translocation"/>
    <property type="evidence" value="ECO:0007669"/>
    <property type="project" value="TreeGrafter"/>
</dbReference>
<gene>
    <name evidence="2" type="ORF">J1605_010388</name>
</gene>
<dbReference type="EMBL" id="JAIQCJ010002123">
    <property type="protein sequence ID" value="KAJ8782196.1"/>
    <property type="molecule type" value="Genomic_DNA"/>
</dbReference>
<name>A0AB34GTS7_ESCRO</name>
<keyword evidence="1" id="KW-0677">Repeat</keyword>
<evidence type="ECO:0000313" key="3">
    <source>
        <dbReference type="Proteomes" id="UP001159641"/>
    </source>
</evidence>
<accession>A0AB34GTS7</accession>
<dbReference type="GO" id="GO:0005802">
    <property type="term" value="C:trans-Golgi network"/>
    <property type="evidence" value="ECO:0007669"/>
    <property type="project" value="TreeGrafter"/>
</dbReference>
<sequence>MLNTLEKSQQEGLGACGWEGWAGWGSEKRVDMEASVPVSQAWVGHQGLRLAAGTVPCLPPPLLRFGRRFEAPLLWQSVVMILAMLLMLKLCTEVRVASELNVQRRVFAGEMASTETTCFREKLAGDANARLLFNCELGDCCILPLGGTAVSWPLWVVAAVGAEGPVDSQSRAASPEALPSQLL</sequence>
<dbReference type="PANTHER" id="PTHR14856:SF10">
    <property type="entry name" value="SOLUTE CARRIER FAMILY 66 MEMBER 2"/>
    <property type="match status" value="1"/>
</dbReference>
<dbReference type="InterPro" id="IPR052241">
    <property type="entry name" value="SLC66/Scramblase_ANY1"/>
</dbReference>